<proteinExistence type="predicted"/>
<evidence type="ECO:0000313" key="2">
    <source>
        <dbReference type="Proteomes" id="UP000054928"/>
    </source>
</evidence>
<protein>
    <submittedName>
        <fullName evidence="1">Uncharacterized protein</fullName>
    </submittedName>
</protein>
<sequence>MAFLNFFAQRCDVKCQLYSIHVSTSSSKSDSKFEYIDWRGKCMTSRATILKIVYAEFSIGYENYVTFAVVV</sequence>
<name>A0A0P1APZ6_PLAHL</name>
<dbReference type="RefSeq" id="XP_036263261.1">
    <property type="nucleotide sequence ID" value="XM_036407569.1"/>
</dbReference>
<dbReference type="GeneID" id="59052671"/>
<evidence type="ECO:0000313" key="1">
    <source>
        <dbReference type="EMBL" id="CEG43274.1"/>
    </source>
</evidence>
<dbReference type="AlphaFoldDB" id="A0A0P1APZ6"/>
<reference evidence="2" key="1">
    <citation type="submission" date="2014-09" db="EMBL/GenBank/DDBJ databases">
        <authorList>
            <person name="Sharma Rahul"/>
            <person name="Thines Marco"/>
        </authorList>
    </citation>
    <scope>NUCLEOTIDE SEQUENCE [LARGE SCALE GENOMIC DNA]</scope>
</reference>
<organism evidence="1 2">
    <name type="scientific">Plasmopara halstedii</name>
    <name type="common">Downy mildew of sunflower</name>
    <dbReference type="NCBI Taxonomy" id="4781"/>
    <lineage>
        <taxon>Eukaryota</taxon>
        <taxon>Sar</taxon>
        <taxon>Stramenopiles</taxon>
        <taxon>Oomycota</taxon>
        <taxon>Peronosporomycetes</taxon>
        <taxon>Peronosporales</taxon>
        <taxon>Peronosporaceae</taxon>
        <taxon>Plasmopara</taxon>
    </lineage>
</organism>
<dbReference type="Proteomes" id="UP000054928">
    <property type="component" value="Unassembled WGS sequence"/>
</dbReference>
<keyword evidence="2" id="KW-1185">Reference proteome</keyword>
<accession>A0A0P1APZ6</accession>
<dbReference type="EMBL" id="CCYD01000653">
    <property type="protein sequence ID" value="CEG43274.1"/>
    <property type="molecule type" value="Genomic_DNA"/>
</dbReference>